<dbReference type="STRING" id="301148.B4135_1017"/>
<dbReference type="GO" id="GO:0016491">
    <property type="term" value="F:oxidoreductase activity"/>
    <property type="evidence" value="ECO:0007669"/>
    <property type="project" value="UniProtKB-KW"/>
</dbReference>
<dbReference type="RefSeq" id="WP_020156684.1">
    <property type="nucleotide sequence ID" value="NZ_JBAIZG010000047.1"/>
</dbReference>
<reference evidence="6 8" key="2">
    <citation type="submission" date="2018-03" db="EMBL/GenBank/DDBJ databases">
        <authorList>
            <person name="Keele B.F."/>
        </authorList>
    </citation>
    <scope>NUCLEOTIDE SEQUENCE [LARGE SCALE GENOMIC DNA]</scope>
    <source>
        <strain evidence="6">ZCTH4_d</strain>
    </source>
</reference>
<keyword evidence="3" id="KW-0560">Oxidoreductase</keyword>
<keyword evidence="2" id="KW-0288">FMN</keyword>
<reference evidence="5 7" key="1">
    <citation type="submission" date="2016-01" db="EMBL/GenBank/DDBJ databases">
        <title>Draft Genome Sequences of Seven Thermophilic Sporeformers Isolated from Foods.</title>
        <authorList>
            <person name="Berendsen E.M."/>
            <person name="Wells-Bennik M.H."/>
            <person name="Krawcyk A.O."/>
            <person name="De Jong A."/>
            <person name="Holsappel S."/>
            <person name="Eijlander R.T."/>
            <person name="Kuipers O.P."/>
        </authorList>
    </citation>
    <scope>NUCLEOTIDE SEQUENCE [LARGE SCALE GENOMIC DNA]</scope>
    <source>
        <strain evidence="5 7">B4135</strain>
    </source>
</reference>
<accession>A0A150MEJ5</accession>
<proteinExistence type="predicted"/>
<dbReference type="PATRIC" id="fig|301148.3.peg.3665"/>
<dbReference type="EMBL" id="QEWE01000017">
    <property type="protein sequence ID" value="REJ28317.1"/>
    <property type="molecule type" value="Genomic_DNA"/>
</dbReference>
<evidence type="ECO:0000313" key="8">
    <source>
        <dbReference type="Proteomes" id="UP000257014"/>
    </source>
</evidence>
<dbReference type="OrthoDB" id="1643408at2"/>
<evidence type="ECO:0000256" key="3">
    <source>
        <dbReference type="ARBA" id="ARBA00023002"/>
    </source>
</evidence>
<evidence type="ECO:0000256" key="2">
    <source>
        <dbReference type="ARBA" id="ARBA00022643"/>
    </source>
</evidence>
<sequence length="176" mass="19986">MKLLGISGSLIGEKLPGMMREVLNHVQKNDPGISIELMDLRDYAVEFVDGRPFSQYNRDTRTAVGKIKEADLFIIGSPVYQASISGALKNLFDHLPPNVFEGKIVGLVMTGGTEKHYLVLEHHLRPIVTFLKGTVPPKTLFFHQDDDIYEDRIQRRIEEFVKELLHFQAKWGPGKN</sequence>
<dbReference type="EMBL" id="LQYT01000005">
    <property type="protein sequence ID" value="KYD22896.1"/>
    <property type="molecule type" value="Genomic_DNA"/>
</dbReference>
<dbReference type="Proteomes" id="UP000075683">
    <property type="component" value="Unassembled WGS sequence"/>
</dbReference>
<evidence type="ECO:0000259" key="4">
    <source>
        <dbReference type="Pfam" id="PF03358"/>
    </source>
</evidence>
<comment type="caution">
    <text evidence="5">The sequence shown here is derived from an EMBL/GenBank/DDBJ whole genome shotgun (WGS) entry which is preliminary data.</text>
</comment>
<dbReference type="PANTHER" id="PTHR43408">
    <property type="entry name" value="FMN REDUCTASE (NADPH)"/>
    <property type="match status" value="1"/>
</dbReference>
<dbReference type="Gene3D" id="3.40.50.360">
    <property type="match status" value="1"/>
</dbReference>
<evidence type="ECO:0000313" key="5">
    <source>
        <dbReference type="EMBL" id="KYD22896.1"/>
    </source>
</evidence>
<protein>
    <submittedName>
        <fullName evidence="5">FMN reductase</fullName>
    </submittedName>
    <submittedName>
        <fullName evidence="6">NAD(P)H-dependent oxidoreductase</fullName>
    </submittedName>
</protein>
<keyword evidence="1" id="KW-0285">Flavoprotein</keyword>
<dbReference type="InterPro" id="IPR051814">
    <property type="entry name" value="NAD(P)H-dep_FMN_reductase"/>
</dbReference>
<dbReference type="InterPro" id="IPR029039">
    <property type="entry name" value="Flavoprotein-like_sf"/>
</dbReference>
<dbReference type="SUPFAM" id="SSF52218">
    <property type="entry name" value="Flavoproteins"/>
    <property type="match status" value="1"/>
</dbReference>
<organism evidence="5 7">
    <name type="scientific">Caldibacillus debilis</name>
    <dbReference type="NCBI Taxonomy" id="301148"/>
    <lineage>
        <taxon>Bacteria</taxon>
        <taxon>Bacillati</taxon>
        <taxon>Bacillota</taxon>
        <taxon>Bacilli</taxon>
        <taxon>Bacillales</taxon>
        <taxon>Bacillaceae</taxon>
        <taxon>Caldibacillus</taxon>
    </lineage>
</organism>
<feature type="domain" description="NADPH-dependent FMN reductase-like" evidence="4">
    <location>
        <begin position="1"/>
        <end position="145"/>
    </location>
</feature>
<dbReference type="Pfam" id="PF03358">
    <property type="entry name" value="FMN_red"/>
    <property type="match status" value="1"/>
</dbReference>
<evidence type="ECO:0000313" key="7">
    <source>
        <dbReference type="Proteomes" id="UP000075683"/>
    </source>
</evidence>
<dbReference type="Proteomes" id="UP000257014">
    <property type="component" value="Unassembled WGS sequence"/>
</dbReference>
<dbReference type="PANTHER" id="PTHR43408:SF2">
    <property type="entry name" value="FMN REDUCTASE (NADPH)"/>
    <property type="match status" value="1"/>
</dbReference>
<dbReference type="AlphaFoldDB" id="A0A150MEJ5"/>
<name>A0A150MEJ5_9BACI</name>
<evidence type="ECO:0000256" key="1">
    <source>
        <dbReference type="ARBA" id="ARBA00022630"/>
    </source>
</evidence>
<gene>
    <name evidence="5" type="ORF">B4135_1017</name>
    <name evidence="6" type="ORF">C6P37_08770</name>
</gene>
<dbReference type="InterPro" id="IPR005025">
    <property type="entry name" value="FMN_Rdtase-like_dom"/>
</dbReference>
<evidence type="ECO:0000313" key="6">
    <source>
        <dbReference type="EMBL" id="REJ28317.1"/>
    </source>
</evidence>